<dbReference type="Proteomes" id="UP000318331">
    <property type="component" value="Unassembled WGS sequence"/>
</dbReference>
<evidence type="ECO:0000313" key="3">
    <source>
        <dbReference type="EMBL" id="TQM66283.1"/>
    </source>
</evidence>
<accession>A0A543I6P6</accession>
<dbReference type="RefSeq" id="WP_141916463.1">
    <property type="nucleotide sequence ID" value="NZ_BAAAYS010000010.1"/>
</dbReference>
<organism evidence="3 4">
    <name type="scientific">Klugiella xanthotipulae</name>
    <dbReference type="NCBI Taxonomy" id="244735"/>
    <lineage>
        <taxon>Bacteria</taxon>
        <taxon>Bacillati</taxon>
        <taxon>Actinomycetota</taxon>
        <taxon>Actinomycetes</taxon>
        <taxon>Micrococcales</taxon>
        <taxon>Microbacteriaceae</taxon>
        <taxon>Klugiella</taxon>
    </lineage>
</organism>
<protein>
    <recommendedName>
        <fullName evidence="5">PepSY domain-containing protein</fullName>
    </recommendedName>
</protein>
<dbReference type="OrthoDB" id="3747754at2"/>
<feature type="region of interest" description="Disordered" evidence="1">
    <location>
        <begin position="98"/>
        <end position="144"/>
    </location>
</feature>
<feature type="region of interest" description="Disordered" evidence="1">
    <location>
        <begin position="1"/>
        <end position="67"/>
    </location>
</feature>
<sequence>MNNNETPESTPTTPVTPGQEADSQPTVQQPIFPEPPAQPGAEAFANAYAGGNAGGGYPAPGAPTGPASTPKKWWLIGGAAAAGLVLLGGGVAVGANAFDDDRDQPYTVTTHRTPDDSSTGNRGDEVDRFDDNDHLNDADEDRQNIAEDTDGLTVRGDDVVLDDATLTRVKDAALKAAGGTGGVVTDLDVEWSSRNGTVYEVEVQRADGTEADIFLNGDLTTLRVDEDGFAN</sequence>
<proteinExistence type="predicted"/>
<name>A0A543I6P6_9MICO</name>
<evidence type="ECO:0000313" key="4">
    <source>
        <dbReference type="Proteomes" id="UP000318331"/>
    </source>
</evidence>
<keyword evidence="2" id="KW-1133">Transmembrane helix</keyword>
<gene>
    <name evidence="3" type="ORF">FB466_1120</name>
</gene>
<reference evidence="3 4" key="1">
    <citation type="submission" date="2019-06" db="EMBL/GenBank/DDBJ databases">
        <title>Sequencing the genomes of 1000 actinobacteria strains.</title>
        <authorList>
            <person name="Klenk H.-P."/>
        </authorList>
    </citation>
    <scope>NUCLEOTIDE SEQUENCE [LARGE SCALE GENOMIC DNA]</scope>
    <source>
        <strain evidence="3 4">DSM 18031</strain>
    </source>
</reference>
<dbReference type="EMBL" id="VFPN01000001">
    <property type="protein sequence ID" value="TQM66283.1"/>
    <property type="molecule type" value="Genomic_DNA"/>
</dbReference>
<dbReference type="AlphaFoldDB" id="A0A543I6P6"/>
<evidence type="ECO:0000256" key="1">
    <source>
        <dbReference type="SAM" id="MobiDB-lite"/>
    </source>
</evidence>
<evidence type="ECO:0008006" key="5">
    <source>
        <dbReference type="Google" id="ProtNLM"/>
    </source>
</evidence>
<keyword evidence="2" id="KW-0812">Transmembrane</keyword>
<feature type="compositionally biased region" description="Low complexity" evidence="1">
    <location>
        <begin position="1"/>
        <end position="17"/>
    </location>
</feature>
<dbReference type="Gene3D" id="3.30.505.20">
    <property type="match status" value="1"/>
</dbReference>
<keyword evidence="2" id="KW-0472">Membrane</keyword>
<feature type="compositionally biased region" description="Low complexity" evidence="1">
    <location>
        <begin position="39"/>
        <end position="50"/>
    </location>
</feature>
<feature type="compositionally biased region" description="Polar residues" evidence="1">
    <location>
        <begin position="106"/>
        <end position="121"/>
    </location>
</feature>
<feature type="transmembrane region" description="Helical" evidence="2">
    <location>
        <begin position="73"/>
        <end position="95"/>
    </location>
</feature>
<evidence type="ECO:0000256" key="2">
    <source>
        <dbReference type="SAM" id="Phobius"/>
    </source>
</evidence>
<keyword evidence="4" id="KW-1185">Reference proteome</keyword>
<feature type="compositionally biased region" description="Basic and acidic residues" evidence="1">
    <location>
        <begin position="122"/>
        <end position="144"/>
    </location>
</feature>
<comment type="caution">
    <text evidence="3">The sequence shown here is derived from an EMBL/GenBank/DDBJ whole genome shotgun (WGS) entry which is preliminary data.</text>
</comment>